<evidence type="ECO:0000259" key="2">
    <source>
        <dbReference type="SMART" id="SM00363"/>
    </source>
</evidence>
<dbReference type="InterPro" id="IPR002942">
    <property type="entry name" value="S4_RNA-bd"/>
</dbReference>
<evidence type="ECO:0000313" key="3">
    <source>
        <dbReference type="EMBL" id="QDZ08544.1"/>
    </source>
</evidence>
<dbReference type="InterPro" id="IPR036986">
    <property type="entry name" value="S4_RNA-bd_sf"/>
</dbReference>
<protein>
    <submittedName>
        <fullName evidence="3">RNA-binding S4 domain-containing protein</fullName>
    </submittedName>
</protein>
<dbReference type="Proteomes" id="UP000315673">
    <property type="component" value="Chromosome"/>
</dbReference>
<feature type="domain" description="RNA-binding S4" evidence="2">
    <location>
        <begin position="5"/>
        <end position="70"/>
    </location>
</feature>
<dbReference type="SUPFAM" id="SSF55174">
    <property type="entry name" value="Alpha-L RNA-binding motif"/>
    <property type="match status" value="1"/>
</dbReference>
<accession>A0A5B8LLT8</accession>
<dbReference type="Pfam" id="PF01479">
    <property type="entry name" value="S4"/>
    <property type="match status" value="1"/>
</dbReference>
<organism evidence="3 4">
    <name type="scientific">Sphingomonas panacisoli</name>
    <dbReference type="NCBI Taxonomy" id="1813879"/>
    <lineage>
        <taxon>Bacteria</taxon>
        <taxon>Pseudomonadati</taxon>
        <taxon>Pseudomonadota</taxon>
        <taxon>Alphaproteobacteria</taxon>
        <taxon>Sphingomonadales</taxon>
        <taxon>Sphingomonadaceae</taxon>
        <taxon>Sphingomonas</taxon>
    </lineage>
</organism>
<proteinExistence type="predicted"/>
<dbReference type="OrthoDB" id="9797176at2"/>
<evidence type="ECO:0000313" key="4">
    <source>
        <dbReference type="Proteomes" id="UP000315673"/>
    </source>
</evidence>
<dbReference type="RefSeq" id="WP_146573176.1">
    <property type="nucleotide sequence ID" value="NZ_CP042306.1"/>
</dbReference>
<name>A0A5B8LLT8_9SPHN</name>
<sequence length="90" mass="10060">MADSMRLDKFLWFARIVKTRSFAQAMAEQGHLRIDGRPIDRAAAPVRIGNILTFATHRGEVRTIRIEALPVRRGPPTEASACFQDLTPGN</sequence>
<dbReference type="PROSITE" id="PS50889">
    <property type="entry name" value="S4"/>
    <property type="match status" value="1"/>
</dbReference>
<dbReference type="GO" id="GO:0003723">
    <property type="term" value="F:RNA binding"/>
    <property type="evidence" value="ECO:0007669"/>
    <property type="project" value="UniProtKB-KW"/>
</dbReference>
<dbReference type="SMART" id="SM00363">
    <property type="entry name" value="S4"/>
    <property type="match status" value="1"/>
</dbReference>
<gene>
    <name evidence="3" type="ORF">FPZ24_14585</name>
</gene>
<dbReference type="EMBL" id="CP042306">
    <property type="protein sequence ID" value="QDZ08544.1"/>
    <property type="molecule type" value="Genomic_DNA"/>
</dbReference>
<keyword evidence="1" id="KW-0694">RNA-binding</keyword>
<reference evidence="3 4" key="1">
    <citation type="submission" date="2019-07" db="EMBL/GenBank/DDBJ databases">
        <title>Full genome sequence of Sphingomonas sp. 4R-6-7(HKS19).</title>
        <authorList>
            <person name="Im W.-T."/>
        </authorList>
    </citation>
    <scope>NUCLEOTIDE SEQUENCE [LARGE SCALE GENOMIC DNA]</scope>
    <source>
        <strain evidence="3 4">HKS19</strain>
    </source>
</reference>
<dbReference type="KEGG" id="spai:FPZ24_14585"/>
<dbReference type="AlphaFoldDB" id="A0A5B8LLT8"/>
<keyword evidence="4" id="KW-1185">Reference proteome</keyword>
<evidence type="ECO:0000256" key="1">
    <source>
        <dbReference type="PROSITE-ProRule" id="PRU00182"/>
    </source>
</evidence>
<dbReference type="Gene3D" id="3.10.290.10">
    <property type="entry name" value="RNA-binding S4 domain"/>
    <property type="match status" value="1"/>
</dbReference>
<dbReference type="CDD" id="cd00165">
    <property type="entry name" value="S4"/>
    <property type="match status" value="1"/>
</dbReference>